<dbReference type="AlphaFoldDB" id="A0A3A4ZMI2"/>
<reference evidence="1 2" key="1">
    <citation type="journal article" date="2017" name="ISME J.">
        <title>Energy and carbon metabolisms in a deep terrestrial subsurface fluid microbial community.</title>
        <authorList>
            <person name="Momper L."/>
            <person name="Jungbluth S.P."/>
            <person name="Lee M.D."/>
            <person name="Amend J.P."/>
        </authorList>
    </citation>
    <scope>NUCLEOTIDE SEQUENCE [LARGE SCALE GENOMIC DNA]</scope>
    <source>
        <strain evidence="1">SURF_46</strain>
    </source>
</reference>
<dbReference type="EMBL" id="QZJF01000007">
    <property type="protein sequence ID" value="RJR27746.1"/>
    <property type="molecule type" value="Genomic_DNA"/>
</dbReference>
<organism evidence="1 2">
    <name type="scientific">candidate division WWE3 bacterium</name>
    <dbReference type="NCBI Taxonomy" id="2053526"/>
    <lineage>
        <taxon>Bacteria</taxon>
        <taxon>Katanobacteria</taxon>
    </lineage>
</organism>
<comment type="caution">
    <text evidence="1">The sequence shown here is derived from an EMBL/GenBank/DDBJ whole genome shotgun (WGS) entry which is preliminary data.</text>
</comment>
<dbReference type="PROSITE" id="PS51257">
    <property type="entry name" value="PROKAR_LIPOPROTEIN"/>
    <property type="match status" value="1"/>
</dbReference>
<sequence length="93" mass="10541">MKSRVTTAGFLILICIVVFGCSNRFVPDPSLVNTCFEMVRELKNELGTPDSAWVGNQGIMDSSWLFIGQRVKIRLIVFEDLTCEVQTTEFYSK</sequence>
<gene>
    <name evidence="1" type="ORF">C4561_01440</name>
</gene>
<protein>
    <recommendedName>
        <fullName evidence="3">Lipoprotein</fullName>
    </recommendedName>
</protein>
<dbReference type="Proteomes" id="UP000265540">
    <property type="component" value="Unassembled WGS sequence"/>
</dbReference>
<accession>A0A3A4ZMI2</accession>
<evidence type="ECO:0000313" key="2">
    <source>
        <dbReference type="Proteomes" id="UP000265540"/>
    </source>
</evidence>
<evidence type="ECO:0000313" key="1">
    <source>
        <dbReference type="EMBL" id="RJR27746.1"/>
    </source>
</evidence>
<proteinExistence type="predicted"/>
<name>A0A3A4ZMI2_UNCKA</name>
<evidence type="ECO:0008006" key="3">
    <source>
        <dbReference type="Google" id="ProtNLM"/>
    </source>
</evidence>